<keyword evidence="2" id="KW-1185">Reference proteome</keyword>
<dbReference type="InterPro" id="IPR019422">
    <property type="entry name" value="7TM_GPCR_serpentine_rcpt_Srh"/>
</dbReference>
<feature type="transmembrane region" description="Helical" evidence="1">
    <location>
        <begin position="52"/>
        <end position="71"/>
    </location>
</feature>
<keyword evidence="1" id="KW-0812">Transmembrane</keyword>
<dbReference type="AlphaFoldDB" id="A0A1I7T1H5"/>
<reference evidence="3" key="1">
    <citation type="submission" date="2016-11" db="UniProtKB">
        <authorList>
            <consortium name="WormBaseParasite"/>
        </authorList>
    </citation>
    <scope>IDENTIFICATION</scope>
</reference>
<accession>A0A1I7T1H5</accession>
<evidence type="ECO:0000256" key="1">
    <source>
        <dbReference type="SAM" id="Phobius"/>
    </source>
</evidence>
<keyword evidence="1" id="KW-0472">Membrane</keyword>
<keyword evidence="1" id="KW-1133">Transmembrane helix</keyword>
<dbReference type="Proteomes" id="UP000095282">
    <property type="component" value="Unplaced"/>
</dbReference>
<protein>
    <submittedName>
        <fullName evidence="3">Serpentine receptor class gamma</fullName>
    </submittedName>
</protein>
<dbReference type="Pfam" id="PF10318">
    <property type="entry name" value="7TM_GPCR_Srh"/>
    <property type="match status" value="1"/>
</dbReference>
<evidence type="ECO:0000313" key="3">
    <source>
        <dbReference type="WBParaSite" id="Csp11.Scaffold462.g1507.t1"/>
    </source>
</evidence>
<sequence>MSTARNRLLQLHISCVIMDIMITSLWNFYLFMPTPAGYPVGLMTTLGVKTEIQMHLATDSMLAVALSYLSLFENRYDAIVIGHVGRSKHRNLWRVLYFTANIIYVEGYITFVFWNLPSQEEGRKAVLKVGIPIYSCKK</sequence>
<evidence type="ECO:0000313" key="2">
    <source>
        <dbReference type="Proteomes" id="UP000095282"/>
    </source>
</evidence>
<feature type="transmembrane region" description="Helical" evidence="1">
    <location>
        <begin position="92"/>
        <end position="114"/>
    </location>
</feature>
<dbReference type="WBParaSite" id="Csp11.Scaffold462.g1507.t1">
    <property type="protein sequence ID" value="Csp11.Scaffold462.g1507.t1"/>
    <property type="gene ID" value="Csp11.Scaffold462.g1507"/>
</dbReference>
<proteinExistence type="predicted"/>
<feature type="transmembrane region" description="Helical" evidence="1">
    <location>
        <begin position="12"/>
        <end position="32"/>
    </location>
</feature>
<name>A0A1I7T1H5_9PELO</name>
<organism evidence="2 3">
    <name type="scientific">Caenorhabditis tropicalis</name>
    <dbReference type="NCBI Taxonomy" id="1561998"/>
    <lineage>
        <taxon>Eukaryota</taxon>
        <taxon>Metazoa</taxon>
        <taxon>Ecdysozoa</taxon>
        <taxon>Nematoda</taxon>
        <taxon>Chromadorea</taxon>
        <taxon>Rhabditida</taxon>
        <taxon>Rhabditina</taxon>
        <taxon>Rhabditomorpha</taxon>
        <taxon>Rhabditoidea</taxon>
        <taxon>Rhabditidae</taxon>
        <taxon>Peloderinae</taxon>
        <taxon>Caenorhabditis</taxon>
    </lineage>
</organism>